<organism evidence="11 12">
    <name type="scientific">Dorea acetigenes</name>
    <dbReference type="NCBI Taxonomy" id="2981787"/>
    <lineage>
        <taxon>Bacteria</taxon>
        <taxon>Bacillati</taxon>
        <taxon>Bacillota</taxon>
        <taxon>Clostridia</taxon>
        <taxon>Lachnospirales</taxon>
        <taxon>Lachnospiraceae</taxon>
        <taxon>Dorea</taxon>
    </lineage>
</organism>
<dbReference type="NCBIfam" id="TIGR00539">
    <property type="entry name" value="hemN_rel"/>
    <property type="match status" value="1"/>
</dbReference>
<keyword evidence="9" id="KW-0963">Cytoplasm</keyword>
<gene>
    <name evidence="11" type="primary">hemW</name>
    <name evidence="11" type="ORF">OCV99_01315</name>
</gene>
<evidence type="ECO:0000256" key="6">
    <source>
        <dbReference type="ARBA" id="ARBA00023004"/>
    </source>
</evidence>
<evidence type="ECO:0000256" key="1">
    <source>
        <dbReference type="ARBA" id="ARBA00006100"/>
    </source>
</evidence>
<comment type="similarity">
    <text evidence="1">Belongs to the anaerobic coproporphyrinogen-III oxidase family. HemW subfamily.</text>
</comment>
<protein>
    <recommendedName>
        <fullName evidence="2 9">Heme chaperone HemW</fullName>
    </recommendedName>
</protein>
<evidence type="ECO:0000256" key="7">
    <source>
        <dbReference type="ARBA" id="ARBA00023014"/>
    </source>
</evidence>
<dbReference type="PANTHER" id="PTHR13932:SF5">
    <property type="entry name" value="RADICAL S-ADENOSYL METHIONINE DOMAIN-CONTAINING PROTEIN 1, MITOCHONDRIAL"/>
    <property type="match status" value="1"/>
</dbReference>
<dbReference type="SFLD" id="SFLDF00562">
    <property type="entry name" value="HemN-like__clustered_with_heat"/>
    <property type="match status" value="1"/>
</dbReference>
<dbReference type="Gene3D" id="3.20.20.70">
    <property type="entry name" value="Aldolase class I"/>
    <property type="match status" value="1"/>
</dbReference>
<feature type="domain" description="Radical SAM core" evidence="10">
    <location>
        <begin position="1"/>
        <end position="247"/>
    </location>
</feature>
<dbReference type="InterPro" id="IPR004559">
    <property type="entry name" value="HemW-like"/>
</dbReference>
<dbReference type="Pfam" id="PF04055">
    <property type="entry name" value="Radical_SAM"/>
    <property type="match status" value="1"/>
</dbReference>
<reference evidence="11 12" key="1">
    <citation type="journal article" date="2021" name="ISME Commun">
        <title>Automated analysis of genomic sequences facilitates high-throughput and comprehensive description of bacteria.</title>
        <authorList>
            <person name="Hitch T.C.A."/>
        </authorList>
    </citation>
    <scope>NUCLEOTIDE SEQUENCE [LARGE SCALE GENOMIC DNA]</scope>
    <source>
        <strain evidence="11 12">Sanger_03</strain>
    </source>
</reference>
<evidence type="ECO:0000313" key="11">
    <source>
        <dbReference type="EMBL" id="MCU6685204.1"/>
    </source>
</evidence>
<dbReference type="InterPro" id="IPR013785">
    <property type="entry name" value="Aldolase_TIM"/>
</dbReference>
<evidence type="ECO:0000256" key="2">
    <source>
        <dbReference type="ARBA" id="ARBA00017228"/>
    </source>
</evidence>
<dbReference type="CDD" id="cd01335">
    <property type="entry name" value="Radical_SAM"/>
    <property type="match status" value="1"/>
</dbReference>
<dbReference type="Pfam" id="PF06969">
    <property type="entry name" value="HemN_C"/>
    <property type="match status" value="1"/>
</dbReference>
<dbReference type="SUPFAM" id="SSF102114">
    <property type="entry name" value="Radical SAM enzymes"/>
    <property type="match status" value="1"/>
</dbReference>
<evidence type="ECO:0000256" key="9">
    <source>
        <dbReference type="RuleBase" id="RU364116"/>
    </source>
</evidence>
<dbReference type="PANTHER" id="PTHR13932">
    <property type="entry name" value="COPROPORPHYRINIGEN III OXIDASE"/>
    <property type="match status" value="1"/>
</dbReference>
<evidence type="ECO:0000256" key="4">
    <source>
        <dbReference type="ARBA" id="ARBA00022691"/>
    </source>
</evidence>
<dbReference type="SMART" id="SM00729">
    <property type="entry name" value="Elp3"/>
    <property type="match status" value="1"/>
</dbReference>
<keyword evidence="3 9" id="KW-0349">Heme</keyword>
<evidence type="ECO:0000256" key="3">
    <source>
        <dbReference type="ARBA" id="ARBA00022617"/>
    </source>
</evidence>
<dbReference type="InterPro" id="IPR058240">
    <property type="entry name" value="rSAM_sf"/>
</dbReference>
<dbReference type="InterPro" id="IPR007197">
    <property type="entry name" value="rSAM"/>
</dbReference>
<keyword evidence="7 9" id="KW-0411">Iron-sulfur</keyword>
<dbReference type="SFLD" id="SFLDF00288">
    <property type="entry name" value="HemN-like__clustered_with_nucl"/>
    <property type="match status" value="1"/>
</dbReference>
<proteinExistence type="inferred from homology"/>
<dbReference type="SFLD" id="SFLDS00029">
    <property type="entry name" value="Radical_SAM"/>
    <property type="match status" value="1"/>
</dbReference>
<comment type="caution">
    <text evidence="11">The sequence shown here is derived from an EMBL/GenBank/DDBJ whole genome shotgun (WGS) entry which is preliminary data.</text>
</comment>
<evidence type="ECO:0000313" key="12">
    <source>
        <dbReference type="Proteomes" id="UP001652431"/>
    </source>
</evidence>
<dbReference type="EMBL" id="JAOQJU010000001">
    <property type="protein sequence ID" value="MCU6685204.1"/>
    <property type="molecule type" value="Genomic_DNA"/>
</dbReference>
<keyword evidence="5 9" id="KW-0479">Metal-binding</keyword>
<dbReference type="InterPro" id="IPR006638">
    <property type="entry name" value="Elp3/MiaA/NifB-like_rSAM"/>
</dbReference>
<dbReference type="Proteomes" id="UP001652431">
    <property type="component" value="Unassembled WGS sequence"/>
</dbReference>
<sequence length="411" mass="46944">MRELELYIHIPFCVRKCKYCDFLSAPADAGERQKYVESLCRKIRSYGALAKAYHVVSIFLGGGTPSVLDAGQTEKIFDAVYDTFMVDKDAEITTELNPGTVTEEKLRMYQKVGINRLSIGLQSVNNHELRMLGRIHTYEDFIDTFVMARKTGFDNVNVDLISAIPGQTVESWEDTLRTVAELEPEHISAYSLIIEEGTPFYEIYGEEGAASGGMAVLSGEGAALPDEDAEREMYQRTKRILEEYGYRRYEISNYAKEGFRCRHNLGYWERREYLGIGLGAASLIDNVRWNEYASVEEFCRKYGEGIEIVPEFICVNEPESITGSKVKVPREDGERLSVKEQMGEFMFLGLRKMEGISKERFLRTFHEPVEKVYADQIPDLCEKGLLECEGDFIRLTERGIDISNYVMSEFI</sequence>
<name>A0ABT2RJ29_9FIRM</name>
<dbReference type="PROSITE" id="PS51918">
    <property type="entry name" value="RADICAL_SAM"/>
    <property type="match status" value="1"/>
</dbReference>
<dbReference type="SFLD" id="SFLDG01082">
    <property type="entry name" value="B12-binding_domain_containing"/>
    <property type="match status" value="1"/>
</dbReference>
<keyword evidence="8 9" id="KW-0143">Chaperone</keyword>
<keyword evidence="12" id="KW-1185">Reference proteome</keyword>
<keyword evidence="6 9" id="KW-0408">Iron</keyword>
<dbReference type="InterPro" id="IPR034505">
    <property type="entry name" value="Coproporphyrinogen-III_oxidase"/>
</dbReference>
<comment type="function">
    <text evidence="9">Probably acts as a heme chaperone, transferring heme to an unknown acceptor. Binds one molecule of heme per monomer, possibly covalently. Binds 1 [4Fe-4S] cluster. The cluster is coordinated with 3 cysteines and an exchangeable S-adenosyl-L-methionine.</text>
</comment>
<keyword evidence="4 9" id="KW-0949">S-adenosyl-L-methionine</keyword>
<dbReference type="RefSeq" id="WP_158367403.1">
    <property type="nucleotide sequence ID" value="NZ_JAOQJU010000001.1"/>
</dbReference>
<dbReference type="InterPro" id="IPR010723">
    <property type="entry name" value="HemN_C"/>
</dbReference>
<dbReference type="SFLD" id="SFLDG01065">
    <property type="entry name" value="anaerobic_coproporphyrinogen-I"/>
    <property type="match status" value="1"/>
</dbReference>
<evidence type="ECO:0000256" key="8">
    <source>
        <dbReference type="ARBA" id="ARBA00023186"/>
    </source>
</evidence>
<comment type="subcellular location">
    <subcellularLocation>
        <location evidence="9">Cytoplasm</location>
    </subcellularLocation>
</comment>
<evidence type="ECO:0000256" key="5">
    <source>
        <dbReference type="ARBA" id="ARBA00022723"/>
    </source>
</evidence>
<accession>A0ABT2RJ29</accession>
<keyword evidence="9" id="KW-0004">4Fe-4S</keyword>
<evidence type="ECO:0000259" key="10">
    <source>
        <dbReference type="PROSITE" id="PS51918"/>
    </source>
</evidence>